<evidence type="ECO:0000313" key="6">
    <source>
        <dbReference type="EMBL" id="MDT0646924.1"/>
    </source>
</evidence>
<protein>
    <submittedName>
        <fullName evidence="6">DUF86 domain-containing protein</fullName>
    </submittedName>
</protein>
<gene>
    <name evidence="6" type="ORF">RM545_09485</name>
</gene>
<evidence type="ECO:0000256" key="3">
    <source>
        <dbReference type="ARBA" id="ARBA00022722"/>
    </source>
</evidence>
<organism evidence="6 7">
    <name type="scientific">Autumnicola lenta</name>
    <dbReference type="NCBI Taxonomy" id="3075593"/>
    <lineage>
        <taxon>Bacteria</taxon>
        <taxon>Pseudomonadati</taxon>
        <taxon>Bacteroidota</taxon>
        <taxon>Flavobacteriia</taxon>
        <taxon>Flavobacteriales</taxon>
        <taxon>Flavobacteriaceae</taxon>
        <taxon>Autumnicola</taxon>
    </lineage>
</organism>
<proteinExistence type="predicted"/>
<keyword evidence="4" id="KW-0547">Nucleotide-binding</keyword>
<accession>A0ABU3CKP5</accession>
<dbReference type="InterPro" id="IPR008201">
    <property type="entry name" value="HepT-like"/>
</dbReference>
<evidence type="ECO:0000256" key="1">
    <source>
        <dbReference type="ARBA" id="ARBA00022553"/>
    </source>
</evidence>
<keyword evidence="3" id="KW-0540">Nuclease</keyword>
<dbReference type="Pfam" id="PF01934">
    <property type="entry name" value="HepT-like"/>
    <property type="match status" value="1"/>
</dbReference>
<keyword evidence="7" id="KW-1185">Reference proteome</keyword>
<evidence type="ECO:0000256" key="5">
    <source>
        <dbReference type="ARBA" id="ARBA00022801"/>
    </source>
</evidence>
<dbReference type="RefSeq" id="WP_311495086.1">
    <property type="nucleotide sequence ID" value="NZ_JAVRHO010000011.1"/>
</dbReference>
<dbReference type="PANTHER" id="PTHR34139:SF1">
    <property type="entry name" value="RNASE MJ1380-RELATED"/>
    <property type="match status" value="1"/>
</dbReference>
<keyword evidence="5" id="KW-0378">Hydrolase</keyword>
<name>A0ABU3CKP5_9FLAO</name>
<dbReference type="InterPro" id="IPR051813">
    <property type="entry name" value="HepT_RNase_toxin"/>
</dbReference>
<reference evidence="6 7" key="1">
    <citation type="submission" date="2023-09" db="EMBL/GenBank/DDBJ databases">
        <authorList>
            <person name="Rey-Velasco X."/>
        </authorList>
    </citation>
    <scope>NUCLEOTIDE SEQUENCE [LARGE SCALE GENOMIC DNA]</scope>
    <source>
        <strain evidence="6 7">F260</strain>
    </source>
</reference>
<dbReference type="PANTHER" id="PTHR34139">
    <property type="entry name" value="UPF0331 PROTEIN MJ0127"/>
    <property type="match status" value="1"/>
</dbReference>
<evidence type="ECO:0000256" key="4">
    <source>
        <dbReference type="ARBA" id="ARBA00022741"/>
    </source>
</evidence>
<evidence type="ECO:0000256" key="2">
    <source>
        <dbReference type="ARBA" id="ARBA00022649"/>
    </source>
</evidence>
<dbReference type="EMBL" id="JAVRHO010000011">
    <property type="protein sequence ID" value="MDT0646924.1"/>
    <property type="molecule type" value="Genomic_DNA"/>
</dbReference>
<keyword evidence="2" id="KW-1277">Toxin-antitoxin system</keyword>
<sequence>MKNSLGYIQDMLEHISYIKDFLFDVSEEELSKNKEKEFAIIRSFEVIGEAGKKVDKHLKLKYPGIPWRKMAGFRDILIHDYDRVITEILWITATKELPPLKAQLLQIIEDES</sequence>
<evidence type="ECO:0000313" key="7">
    <source>
        <dbReference type="Proteomes" id="UP001245285"/>
    </source>
</evidence>
<dbReference type="Proteomes" id="UP001245285">
    <property type="component" value="Unassembled WGS sequence"/>
</dbReference>
<comment type="caution">
    <text evidence="6">The sequence shown here is derived from an EMBL/GenBank/DDBJ whole genome shotgun (WGS) entry which is preliminary data.</text>
</comment>
<keyword evidence="1" id="KW-0597">Phosphoprotein</keyword>